<dbReference type="GO" id="GO:0003677">
    <property type="term" value="F:DNA binding"/>
    <property type="evidence" value="ECO:0007669"/>
    <property type="project" value="UniProtKB-KW"/>
</dbReference>
<dbReference type="SUPFAM" id="SSF47413">
    <property type="entry name" value="lambda repressor-like DNA-binding domains"/>
    <property type="match status" value="1"/>
</dbReference>
<dbReference type="InterPro" id="IPR000843">
    <property type="entry name" value="HTH_LacI"/>
</dbReference>
<organism evidence="5 6">
    <name type="scientific">Dongia sedimenti</name>
    <dbReference type="NCBI Taxonomy" id="3064282"/>
    <lineage>
        <taxon>Bacteria</taxon>
        <taxon>Pseudomonadati</taxon>
        <taxon>Pseudomonadota</taxon>
        <taxon>Alphaproteobacteria</taxon>
        <taxon>Rhodospirillales</taxon>
        <taxon>Dongiaceae</taxon>
        <taxon>Dongia</taxon>
    </lineage>
</organism>
<comment type="caution">
    <text evidence="5">The sequence shown here is derived from an EMBL/GenBank/DDBJ whole genome shotgun (WGS) entry which is preliminary data.</text>
</comment>
<dbReference type="Proteomes" id="UP001230156">
    <property type="component" value="Unassembled WGS sequence"/>
</dbReference>
<proteinExistence type="predicted"/>
<dbReference type="InterPro" id="IPR028082">
    <property type="entry name" value="Peripla_BP_I"/>
</dbReference>
<dbReference type="CDD" id="cd01392">
    <property type="entry name" value="HTH_LacI"/>
    <property type="match status" value="1"/>
</dbReference>
<evidence type="ECO:0000313" key="5">
    <source>
        <dbReference type="EMBL" id="MDQ7250257.1"/>
    </source>
</evidence>
<dbReference type="Gene3D" id="3.40.50.2300">
    <property type="match status" value="2"/>
</dbReference>
<keyword evidence="2 5" id="KW-0238">DNA-binding</keyword>
<evidence type="ECO:0000256" key="2">
    <source>
        <dbReference type="ARBA" id="ARBA00023125"/>
    </source>
</evidence>
<keyword evidence="1" id="KW-0805">Transcription regulation</keyword>
<keyword evidence="6" id="KW-1185">Reference proteome</keyword>
<keyword evidence="3" id="KW-0804">Transcription</keyword>
<dbReference type="Gene3D" id="1.10.260.40">
    <property type="entry name" value="lambda repressor-like DNA-binding domains"/>
    <property type="match status" value="1"/>
</dbReference>
<gene>
    <name evidence="5" type="ORF">Q8A70_21380</name>
</gene>
<dbReference type="RefSeq" id="WP_379959278.1">
    <property type="nucleotide sequence ID" value="NZ_JAUYVI010000006.1"/>
</dbReference>
<accession>A0ABU0YST3</accession>
<feature type="domain" description="HTH lacI-type" evidence="4">
    <location>
        <begin position="5"/>
        <end position="56"/>
    </location>
</feature>
<dbReference type="SMART" id="SM00354">
    <property type="entry name" value="HTH_LACI"/>
    <property type="match status" value="1"/>
</dbReference>
<sequence length="342" mass="37580">MPQRFTVKQIAAQAGISTATVDRVLNDRPGVHAQTRLRVEHAIAELERRAAASLAIGWNLYVDVIMHSPKRFTTLVQAAVERALADLDPFRISARFHLHEDIEPAKLVRMIEARAADRPGGIILKASDEPAITEAVNRVAASGVPVVTLVTDLPRSQRLAYVGMDNRAAGRTAAFLLGRLLGERPLGKNGGAVIAHLGSHNFQGEEEREVGFRALMRERFPKLAVIEVSGTFGIDRETRRKVAQCLNERHDIIAVYSMGGGNRGILQAFDDAGRPVLAYIGHDLDAENRALLQAGRIDAIIDHDLVADARDALRAILFHHRRVESHHSSQPSRAMVVTPYNL</sequence>
<dbReference type="PANTHER" id="PTHR30146">
    <property type="entry name" value="LACI-RELATED TRANSCRIPTIONAL REPRESSOR"/>
    <property type="match status" value="1"/>
</dbReference>
<evidence type="ECO:0000256" key="1">
    <source>
        <dbReference type="ARBA" id="ARBA00023015"/>
    </source>
</evidence>
<dbReference type="InterPro" id="IPR010982">
    <property type="entry name" value="Lambda_DNA-bd_dom_sf"/>
</dbReference>
<dbReference type="Pfam" id="PF00356">
    <property type="entry name" value="LacI"/>
    <property type="match status" value="1"/>
</dbReference>
<dbReference type="PANTHER" id="PTHR30146:SF152">
    <property type="entry name" value="TRANSCRIPTIONAL REGULATORY PROTEIN"/>
    <property type="match status" value="1"/>
</dbReference>
<dbReference type="CDD" id="cd06307">
    <property type="entry name" value="PBP1_sugar_binding"/>
    <property type="match status" value="1"/>
</dbReference>
<evidence type="ECO:0000313" key="6">
    <source>
        <dbReference type="Proteomes" id="UP001230156"/>
    </source>
</evidence>
<dbReference type="Pfam" id="PF13407">
    <property type="entry name" value="Peripla_BP_4"/>
    <property type="match status" value="1"/>
</dbReference>
<dbReference type="SUPFAM" id="SSF53822">
    <property type="entry name" value="Periplasmic binding protein-like I"/>
    <property type="match status" value="1"/>
</dbReference>
<dbReference type="InterPro" id="IPR025997">
    <property type="entry name" value="SBP_2_dom"/>
</dbReference>
<dbReference type="EMBL" id="JAUYVI010000006">
    <property type="protein sequence ID" value="MDQ7250257.1"/>
    <property type="molecule type" value="Genomic_DNA"/>
</dbReference>
<protein>
    <submittedName>
        <fullName evidence="5">LacI family DNA-binding transcriptional regulator</fullName>
    </submittedName>
</protein>
<name>A0ABU0YST3_9PROT</name>
<evidence type="ECO:0000259" key="4">
    <source>
        <dbReference type="PROSITE" id="PS50932"/>
    </source>
</evidence>
<dbReference type="PROSITE" id="PS50932">
    <property type="entry name" value="HTH_LACI_2"/>
    <property type="match status" value="1"/>
</dbReference>
<evidence type="ECO:0000256" key="3">
    <source>
        <dbReference type="ARBA" id="ARBA00023163"/>
    </source>
</evidence>
<reference evidence="6" key="1">
    <citation type="submission" date="2023-08" db="EMBL/GenBank/DDBJ databases">
        <title>Rhodospirillaceae gen. nov., a novel taxon isolated from the Yangtze River Yuezi River estuary sludge.</title>
        <authorList>
            <person name="Ruan L."/>
        </authorList>
    </citation>
    <scope>NUCLEOTIDE SEQUENCE [LARGE SCALE GENOMIC DNA]</scope>
    <source>
        <strain evidence="6">R-7</strain>
    </source>
</reference>